<dbReference type="EMBL" id="RZIJ01000003">
    <property type="protein sequence ID" value="RUQ74681.1"/>
    <property type="molecule type" value="Genomic_DNA"/>
</dbReference>
<comment type="caution">
    <text evidence="6">The sequence shown here is derived from an EMBL/GenBank/DDBJ whole genome shotgun (WGS) entry which is preliminary data.</text>
</comment>
<sequence>MSRIDVDSAEPITRSVFRTLRTAIVSMHFQPGQALSEQEIADQLGVSRQPVREAFIKLSEAGLLIIRPQRGTFVVKISVKQVLDARFVREAVEVAVVRQACDRITPAGIMDLRANLKAQWAIASDSDPSSDRFLELDEAFHRTIALGADCEYAWRIVEETKAQMDRVRYLSMPYATPVKRLIAQHEAVLEAIAARDPAKAEAAMSLHLREILTSLPELEGKFPDLFNHDVAGGGGPKTGKPAPRGRSAGRRTG</sequence>
<dbReference type="OrthoDB" id="9788098at2"/>
<dbReference type="PROSITE" id="PS50949">
    <property type="entry name" value="HTH_GNTR"/>
    <property type="match status" value="1"/>
</dbReference>
<dbReference type="CDD" id="cd07377">
    <property type="entry name" value="WHTH_GntR"/>
    <property type="match status" value="1"/>
</dbReference>
<name>A0A433JDA7_9PROT</name>
<dbReference type="InterPro" id="IPR036390">
    <property type="entry name" value="WH_DNA-bd_sf"/>
</dbReference>
<keyword evidence="1" id="KW-0805">Transcription regulation</keyword>
<reference evidence="6 7" key="1">
    <citation type="submission" date="2018-12" db="EMBL/GenBank/DDBJ databases">
        <authorList>
            <person name="Yang Y."/>
        </authorList>
    </citation>
    <scope>NUCLEOTIDE SEQUENCE [LARGE SCALE GENOMIC DNA]</scope>
    <source>
        <strain evidence="6 7">GSF71</strain>
    </source>
</reference>
<dbReference type="Proteomes" id="UP000280346">
    <property type="component" value="Unassembled WGS sequence"/>
</dbReference>
<dbReference type="InterPro" id="IPR000524">
    <property type="entry name" value="Tscrpt_reg_HTH_GntR"/>
</dbReference>
<dbReference type="InterPro" id="IPR036388">
    <property type="entry name" value="WH-like_DNA-bd_sf"/>
</dbReference>
<protein>
    <submittedName>
        <fullName evidence="6">GntR family transcriptional regulator</fullName>
    </submittedName>
</protein>
<evidence type="ECO:0000256" key="3">
    <source>
        <dbReference type="ARBA" id="ARBA00023163"/>
    </source>
</evidence>
<dbReference type="SMART" id="SM00895">
    <property type="entry name" value="FCD"/>
    <property type="match status" value="1"/>
</dbReference>
<dbReference type="PANTHER" id="PTHR43537:SF6">
    <property type="entry name" value="HTH-TYPE TRANSCRIPTIONAL REPRESSOR RSPR"/>
    <property type="match status" value="1"/>
</dbReference>
<evidence type="ECO:0000313" key="7">
    <source>
        <dbReference type="Proteomes" id="UP000280346"/>
    </source>
</evidence>
<evidence type="ECO:0000259" key="5">
    <source>
        <dbReference type="PROSITE" id="PS50949"/>
    </source>
</evidence>
<keyword evidence="2" id="KW-0238">DNA-binding</keyword>
<proteinExistence type="predicted"/>
<dbReference type="AlphaFoldDB" id="A0A433JDA7"/>
<dbReference type="SUPFAM" id="SSF46785">
    <property type="entry name" value="Winged helix' DNA-binding domain"/>
    <property type="match status" value="1"/>
</dbReference>
<dbReference type="Pfam" id="PF00392">
    <property type="entry name" value="GntR"/>
    <property type="match status" value="1"/>
</dbReference>
<dbReference type="Gene3D" id="1.10.10.10">
    <property type="entry name" value="Winged helix-like DNA-binding domain superfamily/Winged helix DNA-binding domain"/>
    <property type="match status" value="1"/>
</dbReference>
<dbReference type="GO" id="GO:0003677">
    <property type="term" value="F:DNA binding"/>
    <property type="evidence" value="ECO:0007669"/>
    <property type="project" value="UniProtKB-KW"/>
</dbReference>
<dbReference type="SUPFAM" id="SSF48008">
    <property type="entry name" value="GntR ligand-binding domain-like"/>
    <property type="match status" value="1"/>
</dbReference>
<feature type="domain" description="HTH gntR-type" evidence="5">
    <location>
        <begin position="10"/>
        <end position="77"/>
    </location>
</feature>
<evidence type="ECO:0000256" key="1">
    <source>
        <dbReference type="ARBA" id="ARBA00023015"/>
    </source>
</evidence>
<gene>
    <name evidence="6" type="ORF">EJ913_05630</name>
</gene>
<dbReference type="Gene3D" id="1.20.120.530">
    <property type="entry name" value="GntR ligand-binding domain-like"/>
    <property type="match status" value="1"/>
</dbReference>
<dbReference type="InterPro" id="IPR011711">
    <property type="entry name" value="GntR_C"/>
</dbReference>
<evidence type="ECO:0000256" key="4">
    <source>
        <dbReference type="SAM" id="MobiDB-lite"/>
    </source>
</evidence>
<keyword evidence="3" id="KW-0804">Transcription</keyword>
<organism evidence="6 7">
    <name type="scientific">Azospirillum doebereinerae</name>
    <dbReference type="NCBI Taxonomy" id="92933"/>
    <lineage>
        <taxon>Bacteria</taxon>
        <taxon>Pseudomonadati</taxon>
        <taxon>Pseudomonadota</taxon>
        <taxon>Alphaproteobacteria</taxon>
        <taxon>Rhodospirillales</taxon>
        <taxon>Azospirillaceae</taxon>
        <taxon>Azospirillum</taxon>
    </lineage>
</organism>
<dbReference type="PRINTS" id="PR00035">
    <property type="entry name" value="HTHGNTR"/>
</dbReference>
<feature type="region of interest" description="Disordered" evidence="4">
    <location>
        <begin position="228"/>
        <end position="253"/>
    </location>
</feature>
<evidence type="ECO:0000313" key="6">
    <source>
        <dbReference type="EMBL" id="RUQ74681.1"/>
    </source>
</evidence>
<accession>A0A433JDA7</accession>
<evidence type="ECO:0000256" key="2">
    <source>
        <dbReference type="ARBA" id="ARBA00023125"/>
    </source>
</evidence>
<dbReference type="Pfam" id="PF07729">
    <property type="entry name" value="FCD"/>
    <property type="match status" value="1"/>
</dbReference>
<dbReference type="PANTHER" id="PTHR43537">
    <property type="entry name" value="TRANSCRIPTIONAL REGULATOR, GNTR FAMILY"/>
    <property type="match status" value="1"/>
</dbReference>
<dbReference type="InterPro" id="IPR008920">
    <property type="entry name" value="TF_FadR/GntR_C"/>
</dbReference>
<keyword evidence="7" id="KW-1185">Reference proteome</keyword>
<dbReference type="GO" id="GO:0003700">
    <property type="term" value="F:DNA-binding transcription factor activity"/>
    <property type="evidence" value="ECO:0007669"/>
    <property type="project" value="InterPro"/>
</dbReference>
<dbReference type="SMART" id="SM00345">
    <property type="entry name" value="HTH_GNTR"/>
    <property type="match status" value="1"/>
</dbReference>